<protein>
    <recommendedName>
        <fullName evidence="2">TauD/TfdA-like domain-containing protein</fullName>
    </recommendedName>
</protein>
<dbReference type="InterPro" id="IPR007817">
    <property type="entry name" value="Isocyanide_synthase_DIT1"/>
</dbReference>
<evidence type="ECO:0000313" key="3">
    <source>
        <dbReference type="EMBL" id="KAL1594144.1"/>
    </source>
</evidence>
<dbReference type="InterPro" id="IPR042098">
    <property type="entry name" value="TauD-like_sf"/>
</dbReference>
<dbReference type="Proteomes" id="UP001521222">
    <property type="component" value="Unassembled WGS sequence"/>
</dbReference>
<dbReference type="SUPFAM" id="SSF51197">
    <property type="entry name" value="Clavaminate synthase-like"/>
    <property type="match status" value="1"/>
</dbReference>
<evidence type="ECO:0000256" key="1">
    <source>
        <dbReference type="ARBA" id="ARBA00023002"/>
    </source>
</evidence>
<evidence type="ECO:0000259" key="2">
    <source>
        <dbReference type="Pfam" id="PF02668"/>
    </source>
</evidence>
<sequence>MPLLFGTNKSPFIEYKTKNHNQIDVMETSQRILDVILRYKSPLPKDAPDRSDEGALKFLSLIYRAVKNREPVRMVLPAFPFKSPNSSIKVLGALPDKAEEVALAHLNGLCAAIEDIYTPGAVLTVVSDGLVYNDLLGVPDHTVWNYGHTLRQLTKTKGYTHIEFARLKDLLGISSLRDEADEMAYAAVAPSIRLALMQRYGSSNWDSVTNESYVNNDENKRLTYCGYLKFLALDLAKTYPIGESRTKSAFKRGVEIIAKSMLRRGEAFARAVRENYPDHVRLSIHPSTGEDKISINVLPIREVVTPWHSTIAIMVDGTVRAGQRKAFEDDTNLEMVYENGRPSYFRERSHLYQWSSSASVTFEPMYPCGVMIRPSEGTKSLAIQDIAAQKVRELAEINSPVILRDFAQTRSRDAYVAKSYEMGTPTPWKFGLVLEVKDRGAEGQGLNNVLSQEWMPFHFDGMFKTQKHSREDGSTYLVPNPPRFQYFAAVTPSPKNTGYTLFSSSKLLFDHLPEDKSLKYLESLTWSVKTASFDQSVIDNMPLVATHPSTGRPCLKYHERWPQEKTRFDPTEAADQTLPGHLKKRGMPSDARAQELTFDYDFKNLKRSSSKIAFRTDQANLGNYWANVADFPAKRDKTVVDYCEREELREFFANHTDGSGLHGKFRTNYILTGTTSAGMATMQATPLNATSETSNVTLTDHSYGVHGELVCQYDGSKYTAVADINAIGKVISQIKHGATMYGGLWPNLSFKKSYIYMRGLLKDDLALDVTSDNIWDYQINNKEFLKQFNIPGTSYEIDGIGDINLYAGAHGKP</sequence>
<dbReference type="Gene3D" id="3.60.130.10">
    <property type="entry name" value="Clavaminate synthase-like"/>
    <property type="match status" value="1"/>
</dbReference>
<name>A0ABR3QPQ8_9PLEO</name>
<dbReference type="Pfam" id="PF02668">
    <property type="entry name" value="TauD"/>
    <property type="match status" value="1"/>
</dbReference>
<keyword evidence="4" id="KW-1185">Reference proteome</keyword>
<reference evidence="3 4" key="1">
    <citation type="submission" date="2024-02" db="EMBL/GenBank/DDBJ databases">
        <title>De novo assembly and annotation of 12 fungi associated with fruit tree decline syndrome in Ontario, Canada.</title>
        <authorList>
            <person name="Sulman M."/>
            <person name="Ellouze W."/>
            <person name="Ilyukhin E."/>
        </authorList>
    </citation>
    <scope>NUCLEOTIDE SEQUENCE [LARGE SCALE GENOMIC DNA]</scope>
    <source>
        <strain evidence="3 4">M97-236</strain>
    </source>
</reference>
<organism evidence="3 4">
    <name type="scientific">Nothophoma quercina</name>
    <dbReference type="NCBI Taxonomy" id="749835"/>
    <lineage>
        <taxon>Eukaryota</taxon>
        <taxon>Fungi</taxon>
        <taxon>Dikarya</taxon>
        <taxon>Ascomycota</taxon>
        <taxon>Pezizomycotina</taxon>
        <taxon>Dothideomycetes</taxon>
        <taxon>Pleosporomycetidae</taxon>
        <taxon>Pleosporales</taxon>
        <taxon>Pleosporineae</taxon>
        <taxon>Didymellaceae</taxon>
        <taxon>Nothophoma</taxon>
    </lineage>
</organism>
<evidence type="ECO:0000313" key="4">
    <source>
        <dbReference type="Proteomes" id="UP001521222"/>
    </source>
</evidence>
<dbReference type="EMBL" id="JAKIXB020000037">
    <property type="protein sequence ID" value="KAL1594144.1"/>
    <property type="molecule type" value="Genomic_DNA"/>
</dbReference>
<comment type="caution">
    <text evidence="3">The sequence shown here is derived from an EMBL/GenBank/DDBJ whole genome shotgun (WGS) entry which is preliminary data.</text>
</comment>
<proteinExistence type="predicted"/>
<dbReference type="PANTHER" id="PTHR37285:SF5">
    <property type="entry name" value="SPORE WALL MATURATION PROTEIN DIT1"/>
    <property type="match status" value="1"/>
</dbReference>
<keyword evidence="1" id="KW-0560">Oxidoreductase</keyword>
<dbReference type="PANTHER" id="PTHR37285">
    <property type="entry name" value="SPORE WALL MATURATION PROTEIN DIT1"/>
    <property type="match status" value="1"/>
</dbReference>
<accession>A0ABR3QPQ8</accession>
<dbReference type="InterPro" id="IPR003819">
    <property type="entry name" value="TauD/TfdA-like"/>
</dbReference>
<feature type="domain" description="TauD/TfdA-like" evidence="2">
    <location>
        <begin position="381"/>
        <end position="578"/>
    </location>
</feature>
<gene>
    <name evidence="3" type="ORF">SLS59_008978</name>
</gene>
<dbReference type="Pfam" id="PF05141">
    <property type="entry name" value="DIT1_PvcA"/>
    <property type="match status" value="1"/>
</dbReference>